<reference evidence="3 4" key="1">
    <citation type="submission" date="2019-02" db="EMBL/GenBank/DDBJ databases">
        <title>Deep-cultivation of Planctomycetes and their phenomic and genomic characterization uncovers novel biology.</title>
        <authorList>
            <person name="Wiegand S."/>
            <person name="Jogler M."/>
            <person name="Boedeker C."/>
            <person name="Pinto D."/>
            <person name="Vollmers J."/>
            <person name="Rivas-Marin E."/>
            <person name="Kohn T."/>
            <person name="Peeters S.H."/>
            <person name="Heuer A."/>
            <person name="Rast P."/>
            <person name="Oberbeckmann S."/>
            <person name="Bunk B."/>
            <person name="Jeske O."/>
            <person name="Meyerdierks A."/>
            <person name="Storesund J.E."/>
            <person name="Kallscheuer N."/>
            <person name="Luecker S."/>
            <person name="Lage O.M."/>
            <person name="Pohl T."/>
            <person name="Merkel B.J."/>
            <person name="Hornburger P."/>
            <person name="Mueller R.-W."/>
            <person name="Bruemmer F."/>
            <person name="Labrenz M."/>
            <person name="Spormann A.M."/>
            <person name="Op den Camp H."/>
            <person name="Overmann J."/>
            <person name="Amann R."/>
            <person name="Jetten M.S.M."/>
            <person name="Mascher T."/>
            <person name="Medema M.H."/>
            <person name="Devos D.P."/>
            <person name="Kaster A.-K."/>
            <person name="Ovreas L."/>
            <person name="Rohde M."/>
            <person name="Galperin M.Y."/>
            <person name="Jogler C."/>
        </authorList>
    </citation>
    <scope>NUCLEOTIDE SEQUENCE [LARGE SCALE GENOMIC DNA]</scope>
    <source>
        <strain evidence="3 4">ETA_A1</strain>
    </source>
</reference>
<dbReference type="InterPro" id="IPR050963">
    <property type="entry name" value="Sirohydro_Cobaltochel/CbiX"/>
</dbReference>
<dbReference type="AlphaFoldDB" id="A0A517XMV9"/>
<sequence>MTSLLLIAHGSRRAEANADLEFVAAQLRARGHPDVQPSFLELAEPSIDGGGALCAGRGATVVVMLPYFLSPGKHVVEDLTAARDRLTAAFHGVRFVLAAPLGGHAGLIDILEERAASGLMIDDR</sequence>
<dbReference type="Proteomes" id="UP000319576">
    <property type="component" value="Chromosome"/>
</dbReference>
<dbReference type="PANTHER" id="PTHR33542:SF3">
    <property type="entry name" value="SIROHYDROCHLORIN FERROCHELATASE, CHLOROPLASTIC"/>
    <property type="match status" value="1"/>
</dbReference>
<dbReference type="Pfam" id="PF01903">
    <property type="entry name" value="CbiX"/>
    <property type="match status" value="1"/>
</dbReference>
<organism evidence="3 4">
    <name type="scientific">Urbifossiella limnaea</name>
    <dbReference type="NCBI Taxonomy" id="2528023"/>
    <lineage>
        <taxon>Bacteria</taxon>
        <taxon>Pseudomonadati</taxon>
        <taxon>Planctomycetota</taxon>
        <taxon>Planctomycetia</taxon>
        <taxon>Gemmatales</taxon>
        <taxon>Gemmataceae</taxon>
        <taxon>Urbifossiella</taxon>
    </lineage>
</organism>
<evidence type="ECO:0000313" key="4">
    <source>
        <dbReference type="Proteomes" id="UP000319576"/>
    </source>
</evidence>
<keyword evidence="1" id="KW-0479">Metal-binding</keyword>
<evidence type="ECO:0000256" key="1">
    <source>
        <dbReference type="ARBA" id="ARBA00022723"/>
    </source>
</evidence>
<dbReference type="SUPFAM" id="SSF53800">
    <property type="entry name" value="Chelatase"/>
    <property type="match status" value="1"/>
</dbReference>
<dbReference type="KEGG" id="uli:ETAA1_07360"/>
<evidence type="ECO:0000256" key="2">
    <source>
        <dbReference type="ARBA" id="ARBA00023239"/>
    </source>
</evidence>
<dbReference type="Gene3D" id="3.40.50.1400">
    <property type="match status" value="1"/>
</dbReference>
<proteinExistence type="predicted"/>
<protein>
    <submittedName>
        <fullName evidence="3">Sirohydrochlorin cobaltochelatase</fullName>
        <ecNumber evidence="3">4.99.1.3</ecNumber>
    </submittedName>
</protein>
<dbReference type="EMBL" id="CP036273">
    <property type="protein sequence ID" value="QDU18840.1"/>
    <property type="molecule type" value="Genomic_DNA"/>
</dbReference>
<accession>A0A517XMV9</accession>
<keyword evidence="2 3" id="KW-0456">Lyase</keyword>
<keyword evidence="4" id="KW-1185">Reference proteome</keyword>
<dbReference type="CDD" id="cd03416">
    <property type="entry name" value="CbiX_SirB_N"/>
    <property type="match status" value="1"/>
</dbReference>
<dbReference type="OrthoDB" id="9797895at2"/>
<name>A0A517XMV9_9BACT</name>
<dbReference type="PANTHER" id="PTHR33542">
    <property type="entry name" value="SIROHYDROCHLORIN FERROCHELATASE, CHLOROPLASTIC"/>
    <property type="match status" value="1"/>
</dbReference>
<gene>
    <name evidence="3" type="primary">cbiX</name>
    <name evidence="3" type="ORF">ETAA1_07360</name>
</gene>
<evidence type="ECO:0000313" key="3">
    <source>
        <dbReference type="EMBL" id="QDU18840.1"/>
    </source>
</evidence>
<dbReference type="GO" id="GO:0016852">
    <property type="term" value="F:sirohydrochlorin cobaltochelatase activity"/>
    <property type="evidence" value="ECO:0007669"/>
    <property type="project" value="UniProtKB-EC"/>
</dbReference>
<dbReference type="RefSeq" id="WP_145234397.1">
    <property type="nucleotide sequence ID" value="NZ_CP036273.1"/>
</dbReference>
<dbReference type="InterPro" id="IPR002762">
    <property type="entry name" value="CbiX-like"/>
</dbReference>
<dbReference type="GO" id="GO:0046872">
    <property type="term" value="F:metal ion binding"/>
    <property type="evidence" value="ECO:0007669"/>
    <property type="project" value="UniProtKB-KW"/>
</dbReference>
<dbReference type="EC" id="4.99.1.3" evidence="3"/>